<dbReference type="Proteomes" id="UP000721236">
    <property type="component" value="Unassembled WGS sequence"/>
</dbReference>
<comment type="caution">
    <text evidence="7">The sequence shown here is derived from an EMBL/GenBank/DDBJ whole genome shotgun (WGS) entry which is preliminary data.</text>
</comment>
<keyword evidence="4" id="KW-0862">Zinc</keyword>
<feature type="signal peptide" evidence="5">
    <location>
        <begin position="1"/>
        <end position="40"/>
    </location>
</feature>
<evidence type="ECO:0000256" key="3">
    <source>
        <dbReference type="ARBA" id="ARBA00022801"/>
    </source>
</evidence>
<name>A0ABM8WNZ4_9BURK</name>
<evidence type="ECO:0000256" key="1">
    <source>
        <dbReference type="ARBA" id="ARBA00007749"/>
    </source>
</evidence>
<dbReference type="EMBL" id="CAJZAH010000001">
    <property type="protein sequence ID" value="CAG9169160.1"/>
    <property type="molecule type" value="Genomic_DNA"/>
</dbReference>
<dbReference type="InterPro" id="IPR001279">
    <property type="entry name" value="Metallo-B-lactamas"/>
</dbReference>
<evidence type="ECO:0000313" key="7">
    <source>
        <dbReference type="EMBL" id="CAG9169160.1"/>
    </source>
</evidence>
<dbReference type="CDD" id="cd07720">
    <property type="entry name" value="OPHC2-like_MBL-fold"/>
    <property type="match status" value="1"/>
</dbReference>
<dbReference type="InterPro" id="IPR051013">
    <property type="entry name" value="MBL_superfamily_lactonases"/>
</dbReference>
<keyword evidence="2" id="KW-0479">Metal-binding</keyword>
<evidence type="ECO:0000256" key="2">
    <source>
        <dbReference type="ARBA" id="ARBA00022723"/>
    </source>
</evidence>
<protein>
    <recommendedName>
        <fullName evidence="6">Metallo-beta-lactamase domain-containing protein</fullName>
    </recommendedName>
</protein>
<proteinExistence type="inferred from homology"/>
<organism evidence="7 8">
    <name type="scientific">Cupriavidus respiraculi</name>
    <dbReference type="NCBI Taxonomy" id="195930"/>
    <lineage>
        <taxon>Bacteria</taxon>
        <taxon>Pseudomonadati</taxon>
        <taxon>Pseudomonadota</taxon>
        <taxon>Betaproteobacteria</taxon>
        <taxon>Burkholderiales</taxon>
        <taxon>Burkholderiaceae</taxon>
        <taxon>Cupriavidus</taxon>
    </lineage>
</organism>
<dbReference type="SUPFAM" id="SSF56281">
    <property type="entry name" value="Metallo-hydrolase/oxidoreductase"/>
    <property type="match status" value="1"/>
</dbReference>
<dbReference type="PANTHER" id="PTHR42978">
    <property type="entry name" value="QUORUM-QUENCHING LACTONASE YTNP-RELATED-RELATED"/>
    <property type="match status" value="1"/>
</dbReference>
<feature type="domain" description="Metallo-beta-lactamase" evidence="6">
    <location>
        <begin position="108"/>
        <end position="314"/>
    </location>
</feature>
<dbReference type="InterPro" id="IPR036866">
    <property type="entry name" value="RibonucZ/Hydroxyglut_hydro"/>
</dbReference>
<gene>
    <name evidence="7" type="ORF">LMG21510_01351</name>
</gene>
<accession>A0ABM8WNZ4</accession>
<keyword evidence="3" id="KW-0378">Hydrolase</keyword>
<evidence type="ECO:0000259" key="6">
    <source>
        <dbReference type="SMART" id="SM00849"/>
    </source>
</evidence>
<keyword evidence="5" id="KW-0732">Signal</keyword>
<dbReference type="Gene3D" id="3.60.15.10">
    <property type="entry name" value="Ribonuclease Z/Hydroxyacylglutathione hydrolase-like"/>
    <property type="match status" value="1"/>
</dbReference>
<dbReference type="PANTHER" id="PTHR42978:SF6">
    <property type="entry name" value="QUORUM-QUENCHING LACTONASE YTNP-RELATED"/>
    <property type="match status" value="1"/>
</dbReference>
<dbReference type="SMART" id="SM00849">
    <property type="entry name" value="Lactamase_B"/>
    <property type="match status" value="1"/>
</dbReference>
<dbReference type="RefSeq" id="WP_224040516.1">
    <property type="nucleotide sequence ID" value="NZ_CAJZAH010000001.1"/>
</dbReference>
<evidence type="ECO:0000256" key="4">
    <source>
        <dbReference type="ARBA" id="ARBA00022833"/>
    </source>
</evidence>
<evidence type="ECO:0000313" key="8">
    <source>
        <dbReference type="Proteomes" id="UP000721236"/>
    </source>
</evidence>
<feature type="chain" id="PRO_5047356576" description="Metallo-beta-lactamase domain-containing protein" evidence="5">
    <location>
        <begin position="41"/>
        <end position="344"/>
    </location>
</feature>
<comment type="similarity">
    <text evidence="1">Belongs to the metallo-beta-lactamase superfamily.</text>
</comment>
<dbReference type="Pfam" id="PF00753">
    <property type="entry name" value="Lactamase_B"/>
    <property type="match status" value="1"/>
</dbReference>
<reference evidence="7 8" key="1">
    <citation type="submission" date="2021-08" db="EMBL/GenBank/DDBJ databases">
        <authorList>
            <person name="Peeters C."/>
        </authorList>
    </citation>
    <scope>NUCLEOTIDE SEQUENCE [LARGE SCALE GENOMIC DNA]</scope>
    <source>
        <strain evidence="7 8">LMG 21510</strain>
    </source>
</reference>
<keyword evidence="8" id="KW-1185">Reference proteome</keyword>
<evidence type="ECO:0000256" key="5">
    <source>
        <dbReference type="SAM" id="SignalP"/>
    </source>
</evidence>
<sequence>MSARHLTAGRQPNTAGRSAFHVFTALALAGAVSFVAPAGAQSAAAPPAQVKAQAPGFYRMMVGQFEVTALYDGYIDLDPKLLRNTSAREVQTLLARMFVAATPGVQTAVNAYLIHTGTNLILVDAGAGPSCFGPALGRIAENLRAAGYEPGQVDTVLLTHLHPDHTCGLVADGKALFPNATLHVNQADADFWLSEAQAQQAPEAARPFFEMARNAVAPYREANRLRAYRAGDELVPGVAAVDAAGHTPGHTGYLFTSGKDSLLVWGDIVHSHAVQFRRPDVALEFDTDTRQAVRTRKRLFADAARNRLWVAGAHLPFPGIGHVRAEAKGYAWVPVEFGPIRTDR</sequence>